<dbReference type="AlphaFoldDB" id="A0A9Q1GXL6"/>
<organism evidence="1 2">
    <name type="scientific">Holothuria leucospilota</name>
    <name type="common">Black long sea cucumber</name>
    <name type="synonym">Mertensiothuria leucospilota</name>
    <dbReference type="NCBI Taxonomy" id="206669"/>
    <lineage>
        <taxon>Eukaryota</taxon>
        <taxon>Metazoa</taxon>
        <taxon>Echinodermata</taxon>
        <taxon>Eleutherozoa</taxon>
        <taxon>Echinozoa</taxon>
        <taxon>Holothuroidea</taxon>
        <taxon>Aspidochirotacea</taxon>
        <taxon>Aspidochirotida</taxon>
        <taxon>Holothuriidae</taxon>
        <taxon>Holothuria</taxon>
    </lineage>
</organism>
<name>A0A9Q1GXL6_HOLLE</name>
<comment type="caution">
    <text evidence="1">The sequence shown here is derived from an EMBL/GenBank/DDBJ whole genome shotgun (WGS) entry which is preliminary data.</text>
</comment>
<dbReference type="Proteomes" id="UP001152320">
    <property type="component" value="Chromosome 16"/>
</dbReference>
<accession>A0A9Q1GXL6</accession>
<proteinExistence type="predicted"/>
<gene>
    <name evidence="1" type="ORF">HOLleu_32765</name>
</gene>
<keyword evidence="2" id="KW-1185">Reference proteome</keyword>
<dbReference type="EMBL" id="JAIZAY010000016">
    <property type="protein sequence ID" value="KAJ8027584.1"/>
    <property type="molecule type" value="Genomic_DNA"/>
</dbReference>
<evidence type="ECO:0000313" key="2">
    <source>
        <dbReference type="Proteomes" id="UP001152320"/>
    </source>
</evidence>
<protein>
    <submittedName>
        <fullName evidence="1">Uncharacterized protein</fullName>
    </submittedName>
</protein>
<reference evidence="1" key="1">
    <citation type="submission" date="2021-10" db="EMBL/GenBank/DDBJ databases">
        <title>Tropical sea cucumber genome reveals ecological adaptation and Cuvierian tubules defense mechanism.</title>
        <authorList>
            <person name="Chen T."/>
        </authorList>
    </citation>
    <scope>NUCLEOTIDE SEQUENCE</scope>
    <source>
        <strain evidence="1">Nanhai2018</strain>
        <tissue evidence="1">Muscle</tissue>
    </source>
</reference>
<evidence type="ECO:0000313" key="1">
    <source>
        <dbReference type="EMBL" id="KAJ8027584.1"/>
    </source>
</evidence>
<sequence length="102" mass="11920">MHTELNANLPGLSCSLSWMANPHENGTFHSRKLRLPEMNETSNPSYRWLHIAGHVRYWLSWFFNFILEALTPSFPLHSFLRIPDLICGLPHYLALFFKTIHA</sequence>